<comment type="caution">
    <text evidence="1">The sequence shown here is derived from an EMBL/GenBank/DDBJ whole genome shotgun (WGS) entry which is preliminary data.</text>
</comment>
<accession>A0ABS1W7W4</accession>
<protein>
    <recommendedName>
        <fullName evidence="3">Capsule polysaccharide biosynthesis protein</fullName>
    </recommendedName>
</protein>
<reference evidence="1 2" key="1">
    <citation type="submission" date="2020-12" db="EMBL/GenBank/DDBJ databases">
        <title>WGS of Legionella: environmental sample.</title>
        <authorList>
            <person name="Cristino S."/>
            <person name="Girolamini L."/>
            <person name="Salaris S."/>
            <person name="Pascale M.R."/>
            <person name="Mazzotta M."/>
            <person name="Orsini M."/>
            <person name="Grottola A."/>
        </authorList>
    </citation>
    <scope>NUCLEOTIDE SEQUENCE [LARGE SCALE GENOMIC DNA]</scope>
    <source>
        <strain evidence="1 2">30cs62</strain>
    </source>
</reference>
<organism evidence="1 2">
    <name type="scientific">Legionella bononiensis</name>
    <dbReference type="NCBI Taxonomy" id="2793102"/>
    <lineage>
        <taxon>Bacteria</taxon>
        <taxon>Pseudomonadati</taxon>
        <taxon>Pseudomonadota</taxon>
        <taxon>Gammaproteobacteria</taxon>
        <taxon>Legionellales</taxon>
        <taxon>Legionellaceae</taxon>
        <taxon>Legionella</taxon>
    </lineage>
</organism>
<dbReference type="EMBL" id="JADWVN010000004">
    <property type="protein sequence ID" value="MBL7525458.1"/>
    <property type="molecule type" value="Genomic_DNA"/>
</dbReference>
<dbReference type="SUPFAM" id="SSF53756">
    <property type="entry name" value="UDP-Glycosyltransferase/glycogen phosphorylase"/>
    <property type="match status" value="1"/>
</dbReference>
<dbReference type="Gene3D" id="3.40.50.2000">
    <property type="entry name" value="Glycogen Phosphorylase B"/>
    <property type="match status" value="2"/>
</dbReference>
<keyword evidence="2" id="KW-1185">Reference proteome</keyword>
<name>A0ABS1W7W4_9GAMM</name>
<dbReference type="RefSeq" id="WP_203109898.1">
    <property type="nucleotide sequence ID" value="NZ_JADOBG010000012.1"/>
</dbReference>
<gene>
    <name evidence="1" type="ORF">I5282_02580</name>
</gene>
<evidence type="ECO:0000313" key="2">
    <source>
        <dbReference type="Proteomes" id="UP000809910"/>
    </source>
</evidence>
<proteinExistence type="predicted"/>
<evidence type="ECO:0000313" key="1">
    <source>
        <dbReference type="EMBL" id="MBL7525458.1"/>
    </source>
</evidence>
<evidence type="ECO:0008006" key="3">
    <source>
        <dbReference type="Google" id="ProtNLM"/>
    </source>
</evidence>
<sequence length="666" mass="76666">MIKQEFYLFIDIHPQHIEAINQWISGKNGKTAILVPSHSELSTGAFNAELFTEKMLITTNSEIEELCYKTVENHKLFQENYYKKYKFNGVPLIKDFYNNFDVSSKNLFILSVAARMLYDKGYDNVVVVLQHYSIWHLFLLDEAKSIALSSEDATPYTVNESNEIISCPKHQDIFLQTSRKCTNFELAGLVWHLYCGQGFEYDELMKGNLAKIRWDIFLRFIDQLKLSTKNLVSKMLQKFKSLKTRDNSQNPNRILCLITSQEPLYYKNILPISRALNSSNAEVSFYTLNKEQAGFYQNNIKANSLTADAMDYTDWSLVMFFGVLSLIKLFQAIQTAENQNPEQSTNTLGMSSNTLFFIDRSIINRYGFQKGIILIRNIKRIKKIFDDVNPTVVYKVPSTHILHHVIKVFTERRKLKLVTSIFASINEASRNWEEVAPCDIYTVLGYEQVNSFINKGLSSSHVYPVGQPELDVYIEDWNEDKCYEYVIEKIGAIDRNKRIILIATSNFDVESEKQWIPRVAQICSQMGLQLLIKLHPSMNVSQFKLNITSAHDYIICPEMDLIPIIKLAAIILTDVSHAGKLSVYFGKRLLIVNLSEQPFPYNRLDEEGVALLAKDLESIEDKIKELLSHQVSEEYSLFRSKFISHNFTSDKEPASKSIVKLLCNSL</sequence>
<dbReference type="Proteomes" id="UP000809910">
    <property type="component" value="Unassembled WGS sequence"/>
</dbReference>